<dbReference type="EMBL" id="MWSK01000011">
    <property type="protein sequence ID" value="OXS74225.1"/>
    <property type="molecule type" value="Genomic_DNA"/>
</dbReference>
<dbReference type="InterPro" id="IPR003593">
    <property type="entry name" value="AAA+_ATPase"/>
</dbReference>
<keyword evidence="3" id="KW-0813">Transport</keyword>
<evidence type="ECO:0000256" key="5">
    <source>
        <dbReference type="ARBA" id="ARBA00022741"/>
    </source>
</evidence>
<keyword evidence="5" id="KW-0547">Nucleotide-binding</keyword>
<dbReference type="Proteomes" id="UP000215545">
    <property type="component" value="Unassembled WGS sequence"/>
</dbReference>
<comment type="similarity">
    <text evidence="2">Belongs to the ABC transporter superfamily.</text>
</comment>
<sequence length="247" mass="27757">MVNTQPKLSIRNLHKHFGDLRILNGVNFDVFPKEVIVVIGPSGSGKSTLLRCINGLETINDGEVYLDNNQKIDYTPSSLQKVRQKIGMVFQSYNLFPHMTVMENLLLAPLKVQKRSKNEVLPRATALLEQVGMLEKAESYPAQLSGGQQQRIAIARSLVMNPEVILFDEVTSALDPERVRDVLDVMKDLAAQGTTMMIVTHEMGFAKEVSDRVIFMDQGLIVEQGSPEEIFNNPKEERTKQFLKNAM</sequence>
<dbReference type="SMART" id="SM00382">
    <property type="entry name" value="AAA"/>
    <property type="match status" value="1"/>
</dbReference>
<dbReference type="Proteomes" id="UP000186385">
    <property type="component" value="Unassembled WGS sequence"/>
</dbReference>
<evidence type="ECO:0000313" key="13">
    <source>
        <dbReference type="Proteomes" id="UP000215545"/>
    </source>
</evidence>
<evidence type="ECO:0000313" key="10">
    <source>
        <dbReference type="EMBL" id="OXS74225.1"/>
    </source>
</evidence>
<reference evidence="11 12" key="1">
    <citation type="submission" date="2017-01" db="EMBL/GenBank/DDBJ databases">
        <authorList>
            <person name="Mah S.A."/>
            <person name="Swanson W.J."/>
            <person name="Moy G.W."/>
            <person name="Vacquier V.D."/>
        </authorList>
    </citation>
    <scope>NUCLEOTIDE SEQUENCE [LARGE SCALE GENOMIC DNA]</scope>
    <source>
        <strain evidence="11 12">NIO-1016</strain>
    </source>
</reference>
<dbReference type="Pfam" id="PF00005">
    <property type="entry name" value="ABC_tran"/>
    <property type="match status" value="1"/>
</dbReference>
<dbReference type="GO" id="GO:0005524">
    <property type="term" value="F:ATP binding"/>
    <property type="evidence" value="ECO:0007669"/>
    <property type="project" value="UniProtKB-KW"/>
</dbReference>
<dbReference type="PROSITE" id="PS50893">
    <property type="entry name" value="ABC_TRANSPORTER_2"/>
    <property type="match status" value="1"/>
</dbReference>
<dbReference type="PIRSF" id="PIRSF039085">
    <property type="entry name" value="ABC_ATPase_HisP"/>
    <property type="match status" value="1"/>
</dbReference>
<dbReference type="InterPro" id="IPR003439">
    <property type="entry name" value="ABC_transporter-like_ATP-bd"/>
</dbReference>
<evidence type="ECO:0000259" key="9">
    <source>
        <dbReference type="PROSITE" id="PS50893"/>
    </source>
</evidence>
<keyword evidence="4" id="KW-1003">Cell membrane</keyword>
<dbReference type="GO" id="GO:0016887">
    <property type="term" value="F:ATP hydrolysis activity"/>
    <property type="evidence" value="ECO:0007669"/>
    <property type="project" value="InterPro"/>
</dbReference>
<keyword evidence="13" id="KW-1185">Reference proteome</keyword>
<keyword evidence="6 11" id="KW-0067">ATP-binding</keyword>
<evidence type="ECO:0000313" key="12">
    <source>
        <dbReference type="Proteomes" id="UP000186385"/>
    </source>
</evidence>
<dbReference type="AlphaFoldDB" id="A0A1N7C3Y2"/>
<keyword evidence="7" id="KW-0029">Amino-acid transport</keyword>
<dbReference type="InterPro" id="IPR030679">
    <property type="entry name" value="ABC_ATPase_HisP-typ"/>
</dbReference>
<keyword evidence="8" id="KW-0472">Membrane</keyword>
<dbReference type="OrthoDB" id="9802185at2"/>
<dbReference type="InterPro" id="IPR027417">
    <property type="entry name" value="P-loop_NTPase"/>
</dbReference>
<evidence type="ECO:0000256" key="3">
    <source>
        <dbReference type="ARBA" id="ARBA00022448"/>
    </source>
</evidence>
<evidence type="ECO:0000256" key="4">
    <source>
        <dbReference type="ARBA" id="ARBA00022475"/>
    </source>
</evidence>
<name>A0A1N7C3Y2_9BACI</name>
<dbReference type="PROSITE" id="PS00211">
    <property type="entry name" value="ABC_TRANSPORTER_1"/>
    <property type="match status" value="1"/>
</dbReference>
<dbReference type="PANTHER" id="PTHR43166">
    <property type="entry name" value="AMINO ACID IMPORT ATP-BINDING PROTEIN"/>
    <property type="match status" value="1"/>
</dbReference>
<dbReference type="Gene3D" id="3.40.50.300">
    <property type="entry name" value="P-loop containing nucleotide triphosphate hydrolases"/>
    <property type="match status" value="1"/>
</dbReference>
<dbReference type="CDD" id="cd03262">
    <property type="entry name" value="ABC_HisP_GlnQ"/>
    <property type="match status" value="1"/>
</dbReference>
<accession>A0A1N7C3Y2</accession>
<evidence type="ECO:0000256" key="1">
    <source>
        <dbReference type="ARBA" id="ARBA00004202"/>
    </source>
</evidence>
<feature type="domain" description="ABC transporter" evidence="9">
    <location>
        <begin position="8"/>
        <end position="243"/>
    </location>
</feature>
<dbReference type="FunFam" id="3.40.50.300:FF:000020">
    <property type="entry name" value="Amino acid ABC transporter ATP-binding component"/>
    <property type="match status" value="1"/>
</dbReference>
<dbReference type="RefSeq" id="WP_045850747.1">
    <property type="nucleotide sequence ID" value="NZ_FTLX01000011.1"/>
</dbReference>
<dbReference type="InterPro" id="IPR017871">
    <property type="entry name" value="ABC_transporter-like_CS"/>
</dbReference>
<comment type="subcellular location">
    <subcellularLocation>
        <location evidence="1">Cell membrane</location>
        <topology evidence="1">Peripheral membrane protein</topology>
    </subcellularLocation>
</comment>
<dbReference type="SUPFAM" id="SSF52540">
    <property type="entry name" value="P-loop containing nucleoside triphosphate hydrolases"/>
    <property type="match status" value="1"/>
</dbReference>
<dbReference type="InterPro" id="IPR050086">
    <property type="entry name" value="MetN_ABC_transporter-like"/>
</dbReference>
<evidence type="ECO:0000256" key="2">
    <source>
        <dbReference type="ARBA" id="ARBA00005417"/>
    </source>
</evidence>
<dbReference type="EMBL" id="FTLX01000011">
    <property type="protein sequence ID" value="SIR58153.1"/>
    <property type="molecule type" value="Genomic_DNA"/>
</dbReference>
<evidence type="ECO:0000256" key="7">
    <source>
        <dbReference type="ARBA" id="ARBA00022970"/>
    </source>
</evidence>
<dbReference type="GO" id="GO:0015424">
    <property type="term" value="F:ABC-type amino acid transporter activity"/>
    <property type="evidence" value="ECO:0007669"/>
    <property type="project" value="InterPro"/>
</dbReference>
<dbReference type="STRING" id="1017273.SAMN05443094_11151"/>
<evidence type="ECO:0000313" key="11">
    <source>
        <dbReference type="EMBL" id="SIR58153.1"/>
    </source>
</evidence>
<dbReference type="PANTHER" id="PTHR43166:SF9">
    <property type="entry name" value="GLUTAMATE_ASPARTATE IMPORT ATP-BINDING PROTEIN GLTL"/>
    <property type="match status" value="1"/>
</dbReference>
<evidence type="ECO:0000256" key="8">
    <source>
        <dbReference type="ARBA" id="ARBA00023136"/>
    </source>
</evidence>
<gene>
    <name evidence="10" type="primary">glnQ</name>
    <name evidence="10" type="ORF">B1B05_17270</name>
    <name evidence="11" type="ORF">SAMN05443094_11151</name>
</gene>
<organism evidence="11 12">
    <name type="scientific">Domibacillus enclensis</name>
    <dbReference type="NCBI Taxonomy" id="1017273"/>
    <lineage>
        <taxon>Bacteria</taxon>
        <taxon>Bacillati</taxon>
        <taxon>Bacillota</taxon>
        <taxon>Bacilli</taxon>
        <taxon>Bacillales</taxon>
        <taxon>Bacillaceae</taxon>
        <taxon>Domibacillus</taxon>
    </lineage>
</organism>
<reference evidence="13" key="2">
    <citation type="submission" date="2017-03" db="EMBL/GenBank/DDBJ databases">
        <title>Bacillus sp. V-88(T) DSM27956, whole genome shotgun sequencing project.</title>
        <authorList>
            <person name="Dastager S.G."/>
            <person name="Neurgaonkar P.S."/>
            <person name="Dharne M.S."/>
        </authorList>
    </citation>
    <scope>NUCLEOTIDE SEQUENCE [LARGE SCALE GENOMIC DNA]</scope>
    <source>
        <strain evidence="13">DSM 25145</strain>
    </source>
</reference>
<dbReference type="GO" id="GO:0005886">
    <property type="term" value="C:plasma membrane"/>
    <property type="evidence" value="ECO:0007669"/>
    <property type="project" value="UniProtKB-SubCell"/>
</dbReference>
<reference evidence="10" key="3">
    <citation type="submission" date="2017-03" db="EMBL/GenBank/DDBJ databases">
        <authorList>
            <person name="Dastager S.G."/>
            <person name="Neurgaonkar P.S."/>
            <person name="Dharne M.S."/>
        </authorList>
    </citation>
    <scope>NUCLEOTIDE SEQUENCE</scope>
    <source>
        <strain evidence="10">DSM 25145</strain>
    </source>
</reference>
<evidence type="ECO:0000256" key="6">
    <source>
        <dbReference type="ARBA" id="ARBA00022840"/>
    </source>
</evidence>
<proteinExistence type="inferred from homology"/>
<protein>
    <submittedName>
        <fullName evidence="11">Amino acid ABC transporter ATP-binding protein, PAAT family</fullName>
    </submittedName>
    <submittedName>
        <fullName evidence="10">Glutamine ABC transporter ATP-binding protein</fullName>
    </submittedName>
</protein>